<evidence type="ECO:0000313" key="2">
    <source>
        <dbReference type="Proteomes" id="UP000015104"/>
    </source>
</evidence>
<reference evidence="2" key="1">
    <citation type="submission" date="2011-08" db="EMBL/GenBank/DDBJ databases">
        <authorList>
            <person name="Rombauts S."/>
        </authorList>
    </citation>
    <scope>NUCLEOTIDE SEQUENCE</scope>
    <source>
        <strain evidence="2">London</strain>
    </source>
</reference>
<dbReference type="HOGENOM" id="CLU_3261119_0_0_1"/>
<proteinExistence type="predicted"/>
<dbReference type="EnsemblMetazoa" id="tetur01g00480.1">
    <property type="protein sequence ID" value="tetur01g00480.1"/>
    <property type="gene ID" value="tetur01g00480"/>
</dbReference>
<protein>
    <submittedName>
        <fullName evidence="1">Uncharacterized protein</fullName>
    </submittedName>
</protein>
<sequence>MAFINEVTDEDRWFTTSVTILFNYRLIVILEPISIQMIGLAS</sequence>
<dbReference type="AlphaFoldDB" id="T1JPQ9"/>
<accession>T1JPQ9</accession>
<dbReference type="Proteomes" id="UP000015104">
    <property type="component" value="Unassembled WGS sequence"/>
</dbReference>
<keyword evidence="2" id="KW-1185">Reference proteome</keyword>
<name>T1JPQ9_TETUR</name>
<dbReference type="EMBL" id="CAEY01000428">
    <property type="status" value="NOT_ANNOTATED_CDS"/>
    <property type="molecule type" value="Genomic_DNA"/>
</dbReference>
<organism evidence="1 2">
    <name type="scientific">Tetranychus urticae</name>
    <name type="common">Two-spotted spider mite</name>
    <dbReference type="NCBI Taxonomy" id="32264"/>
    <lineage>
        <taxon>Eukaryota</taxon>
        <taxon>Metazoa</taxon>
        <taxon>Ecdysozoa</taxon>
        <taxon>Arthropoda</taxon>
        <taxon>Chelicerata</taxon>
        <taxon>Arachnida</taxon>
        <taxon>Acari</taxon>
        <taxon>Acariformes</taxon>
        <taxon>Trombidiformes</taxon>
        <taxon>Prostigmata</taxon>
        <taxon>Eleutherengona</taxon>
        <taxon>Raphignathae</taxon>
        <taxon>Tetranychoidea</taxon>
        <taxon>Tetranychidae</taxon>
        <taxon>Tetranychus</taxon>
    </lineage>
</organism>
<reference evidence="1" key="2">
    <citation type="submission" date="2015-06" db="UniProtKB">
        <authorList>
            <consortium name="EnsemblMetazoa"/>
        </authorList>
    </citation>
    <scope>IDENTIFICATION</scope>
</reference>
<evidence type="ECO:0000313" key="1">
    <source>
        <dbReference type="EnsemblMetazoa" id="tetur01g00480.1"/>
    </source>
</evidence>